<dbReference type="InterPro" id="IPR002541">
    <property type="entry name" value="Cyt_c_assembly"/>
</dbReference>
<organism evidence="3 4">
    <name type="scientific">Nitrincola iocasae</name>
    <dbReference type="NCBI Taxonomy" id="2614693"/>
    <lineage>
        <taxon>Bacteria</taxon>
        <taxon>Pseudomonadati</taxon>
        <taxon>Pseudomonadota</taxon>
        <taxon>Gammaproteobacteria</taxon>
        <taxon>Oceanospirillales</taxon>
        <taxon>Oceanospirillaceae</taxon>
        <taxon>Nitrincola</taxon>
    </lineage>
</organism>
<feature type="transmembrane region" description="Helical" evidence="1">
    <location>
        <begin position="236"/>
        <end position="254"/>
    </location>
</feature>
<sequence length="262" mass="29156">MLIFISLFAVLCYAIASWLQWQRATGQRLEVRPTVLISGFIGFVAHGVSVYHTLHHEAGIDLGLFSMGSLISWLVAALVIGSSLRQRIDNLFIGVFPMAALAVLLAAVMPTSETLKPYGSGLFLHILLSVLAYSIFTLAALQAILLWRQQLALKQHHTRGLVTSLPPLQIMERLLFEMLWVGFILLSISLLSGWLFVDNLFAQHLVHKTLLSIAAWLIYATLLAGRKLLGWRGITAIRWTIGGFLLLMLGYFGSKLVMEFIL</sequence>
<dbReference type="GO" id="GO:0016787">
    <property type="term" value="F:hydrolase activity"/>
    <property type="evidence" value="ECO:0007669"/>
    <property type="project" value="UniProtKB-KW"/>
</dbReference>
<feature type="domain" description="Cytochrome c assembly protein" evidence="2">
    <location>
        <begin position="38"/>
        <end position="261"/>
    </location>
</feature>
<feature type="transmembrane region" description="Helical" evidence="1">
    <location>
        <begin position="62"/>
        <end position="84"/>
    </location>
</feature>
<dbReference type="PANTHER" id="PTHR38034:SF1">
    <property type="entry name" value="INNER MEMBRANE PROTEIN YPJD"/>
    <property type="match status" value="1"/>
</dbReference>
<reference evidence="3 4" key="1">
    <citation type="submission" date="2019-09" db="EMBL/GenBank/DDBJ databases">
        <title>Nitrincola iocasae sp. nov., a bacterium isolated from the sediment collected at a cold seep field in South China Sea.</title>
        <authorList>
            <person name="Zhang H."/>
            <person name="Wang H."/>
            <person name="Li C."/>
        </authorList>
    </citation>
    <scope>NUCLEOTIDE SEQUENCE [LARGE SCALE GENOMIC DNA]</scope>
    <source>
        <strain evidence="3 4">KXZD1103</strain>
    </source>
</reference>
<dbReference type="GO" id="GO:0020037">
    <property type="term" value="F:heme binding"/>
    <property type="evidence" value="ECO:0007669"/>
    <property type="project" value="InterPro"/>
</dbReference>
<evidence type="ECO:0000313" key="4">
    <source>
        <dbReference type="Proteomes" id="UP000325606"/>
    </source>
</evidence>
<evidence type="ECO:0000313" key="3">
    <source>
        <dbReference type="EMBL" id="QEW07868.1"/>
    </source>
</evidence>
<keyword evidence="1" id="KW-0812">Transmembrane</keyword>
<protein>
    <submittedName>
        <fullName evidence="3">Phosphohydrolase</fullName>
    </submittedName>
</protein>
<feature type="transmembrane region" description="Helical" evidence="1">
    <location>
        <begin position="91"/>
        <end position="110"/>
    </location>
</feature>
<keyword evidence="1" id="KW-0472">Membrane</keyword>
<keyword evidence="4" id="KW-1185">Reference proteome</keyword>
<keyword evidence="1" id="KW-1133">Transmembrane helix</keyword>
<dbReference type="Proteomes" id="UP000325606">
    <property type="component" value="Chromosome"/>
</dbReference>
<dbReference type="PANTHER" id="PTHR38034">
    <property type="entry name" value="INNER MEMBRANE PROTEIN YPJD"/>
    <property type="match status" value="1"/>
</dbReference>
<accession>A0A5J6LHA6</accession>
<keyword evidence="3" id="KW-0378">Hydrolase</keyword>
<dbReference type="EMBL" id="CP044222">
    <property type="protein sequence ID" value="QEW07868.1"/>
    <property type="molecule type" value="Genomic_DNA"/>
</dbReference>
<dbReference type="InterPro" id="IPR052372">
    <property type="entry name" value="YpjD/HemX"/>
</dbReference>
<feature type="transmembrane region" description="Helical" evidence="1">
    <location>
        <begin position="209"/>
        <end position="229"/>
    </location>
</feature>
<gene>
    <name evidence="3" type="ORF">F5I99_15975</name>
</gene>
<proteinExistence type="predicted"/>
<feature type="transmembrane region" description="Helical" evidence="1">
    <location>
        <begin position="122"/>
        <end position="147"/>
    </location>
</feature>
<dbReference type="GO" id="GO:0017004">
    <property type="term" value="P:cytochrome complex assembly"/>
    <property type="evidence" value="ECO:0007669"/>
    <property type="project" value="InterPro"/>
</dbReference>
<evidence type="ECO:0000256" key="1">
    <source>
        <dbReference type="SAM" id="Phobius"/>
    </source>
</evidence>
<name>A0A5J6LHA6_9GAMM</name>
<dbReference type="AlphaFoldDB" id="A0A5J6LHA6"/>
<evidence type="ECO:0000259" key="2">
    <source>
        <dbReference type="Pfam" id="PF01578"/>
    </source>
</evidence>
<dbReference type="KEGG" id="nik:F5I99_15975"/>
<dbReference type="Pfam" id="PF01578">
    <property type="entry name" value="Cytochrom_C_asm"/>
    <property type="match status" value="1"/>
</dbReference>
<dbReference type="GO" id="GO:0005886">
    <property type="term" value="C:plasma membrane"/>
    <property type="evidence" value="ECO:0007669"/>
    <property type="project" value="TreeGrafter"/>
</dbReference>
<dbReference type="RefSeq" id="WP_151057719.1">
    <property type="nucleotide sequence ID" value="NZ_CP044222.1"/>
</dbReference>
<feature type="transmembrane region" description="Helical" evidence="1">
    <location>
        <begin position="174"/>
        <end position="197"/>
    </location>
</feature>